<gene>
    <name evidence="8 10" type="primary">atpH</name>
    <name evidence="10" type="ORF">SAMEA2297795_02583</name>
    <name evidence="9" type="ORF">SAMEA2297796_02270</name>
</gene>
<sequence>MAKVAKKYAKALFDSAKDAGNLNNMYEEFSTINEAVQPEVKKLQELDADPQKDVDQRRRFVTIVFGHANQYLQNMLTILATNRHLGYIHNIFTEFEALYNQFHNQDYAVIESVYALSDDELASIDEIIKARTNLSKIMITNKINPELIGGIRVNVGTKVMDASIKNDLAQLEKQFIRVK</sequence>
<keyword evidence="2 8" id="KW-0813">Transport</keyword>
<dbReference type="OrthoDB" id="9802471at2"/>
<dbReference type="HAMAP" id="MF_01416">
    <property type="entry name" value="ATP_synth_delta_bact"/>
    <property type="match status" value="1"/>
</dbReference>
<dbReference type="Gene3D" id="1.10.520.20">
    <property type="entry name" value="N-terminal domain of the delta subunit of the F1F0-ATP synthase"/>
    <property type="match status" value="1"/>
</dbReference>
<comment type="function">
    <text evidence="8">This protein is part of the stalk that links CF(0) to CF(1). It either transmits conformational changes from CF(0) to CF(1) or is implicated in proton conduction.</text>
</comment>
<dbReference type="EMBL" id="FMPG01000019">
    <property type="protein sequence ID" value="SCT47532.1"/>
    <property type="molecule type" value="Genomic_DNA"/>
</dbReference>
<keyword evidence="4 8" id="KW-0406">Ion transport</keyword>
<proteinExistence type="inferred from homology"/>
<evidence type="ECO:0000256" key="7">
    <source>
        <dbReference type="ARBA" id="ARBA00023310"/>
    </source>
</evidence>
<dbReference type="AlphaFoldDB" id="A0A1D4RJS9"/>
<dbReference type="Pfam" id="PF00213">
    <property type="entry name" value="OSCP"/>
    <property type="match status" value="1"/>
</dbReference>
<evidence type="ECO:0000256" key="2">
    <source>
        <dbReference type="ARBA" id="ARBA00022448"/>
    </source>
</evidence>
<keyword evidence="8" id="KW-1003">Cell membrane</keyword>
<dbReference type="NCBIfam" id="NF004399">
    <property type="entry name" value="PRK05758.1-1"/>
    <property type="match status" value="1"/>
</dbReference>
<dbReference type="Proteomes" id="UP000095768">
    <property type="component" value="Unassembled WGS sequence"/>
</dbReference>
<dbReference type="NCBIfam" id="TIGR01145">
    <property type="entry name" value="ATP_synt_delta"/>
    <property type="match status" value="1"/>
</dbReference>
<keyword evidence="5 8" id="KW-0472">Membrane</keyword>
<evidence type="ECO:0000256" key="6">
    <source>
        <dbReference type="ARBA" id="ARBA00023196"/>
    </source>
</evidence>
<keyword evidence="7 8" id="KW-0066">ATP synthesis</keyword>
<dbReference type="RefSeq" id="WP_069996409.1">
    <property type="nucleotide sequence ID" value="NZ_FMPG01000019.1"/>
</dbReference>
<keyword evidence="11" id="KW-1185">Reference proteome</keyword>
<accession>A0A1D4RJS9</accession>
<reference evidence="9 11" key="1">
    <citation type="submission" date="2016-09" db="EMBL/GenBank/DDBJ databases">
        <authorList>
            <consortium name="Pathogen Informatics"/>
            <person name="Sun Q."/>
            <person name="Inoue M."/>
        </authorList>
    </citation>
    <scope>NUCLEOTIDE SEQUENCE [LARGE SCALE GENOMIC DNA]</scope>
    <source>
        <strain evidence="9 11">82C</strain>
    </source>
</reference>
<evidence type="ECO:0000313" key="10">
    <source>
        <dbReference type="EMBL" id="SCT47532.1"/>
    </source>
</evidence>
<reference evidence="10 12" key="2">
    <citation type="submission" date="2016-09" db="EMBL/GenBank/DDBJ databases">
        <authorList>
            <consortium name="Pathogen Informatics"/>
        </authorList>
    </citation>
    <scope>NUCLEOTIDE SEQUENCE [LARGE SCALE GENOMIC DNA]</scope>
    <source>
        <strain evidence="10 12">82B</strain>
    </source>
</reference>
<evidence type="ECO:0000256" key="5">
    <source>
        <dbReference type="ARBA" id="ARBA00023136"/>
    </source>
</evidence>
<dbReference type="GO" id="GO:0005886">
    <property type="term" value="C:plasma membrane"/>
    <property type="evidence" value="ECO:0007669"/>
    <property type="project" value="UniProtKB-SubCell"/>
</dbReference>
<keyword evidence="3 8" id="KW-0375">Hydrogen ion transport</keyword>
<keyword evidence="6 8" id="KW-0139">CF(1)</keyword>
<dbReference type="GO" id="GO:0046933">
    <property type="term" value="F:proton-transporting ATP synthase activity, rotational mechanism"/>
    <property type="evidence" value="ECO:0007669"/>
    <property type="project" value="UniProtKB-UniRule"/>
</dbReference>
<evidence type="ECO:0000256" key="4">
    <source>
        <dbReference type="ARBA" id="ARBA00023065"/>
    </source>
</evidence>
<evidence type="ECO:0000313" key="11">
    <source>
        <dbReference type="Proteomes" id="UP000095412"/>
    </source>
</evidence>
<name>A0A1D4RJS9_9STAP</name>
<comment type="function">
    <text evidence="8">F(1)F(0) ATP synthase produces ATP from ADP in the presence of a proton or sodium gradient. F-type ATPases consist of two structural domains, F(1) containing the extramembraneous catalytic core and F(0) containing the membrane proton channel, linked together by a central stalk and a peripheral stalk. During catalysis, ATP synthesis in the catalytic domain of F(1) is coupled via a rotary mechanism of the central stalk subunits to proton translocation.</text>
</comment>
<evidence type="ECO:0000256" key="3">
    <source>
        <dbReference type="ARBA" id="ARBA00022781"/>
    </source>
</evidence>
<protein>
    <recommendedName>
        <fullName evidence="8">ATP synthase subunit delta</fullName>
    </recommendedName>
    <alternativeName>
        <fullName evidence="8">ATP synthase F(1) sector subunit delta</fullName>
    </alternativeName>
    <alternativeName>
        <fullName evidence="8">F-type ATPase subunit delta</fullName>
        <shortName evidence="8">F-ATPase subunit delta</shortName>
    </alternativeName>
</protein>
<evidence type="ECO:0000313" key="9">
    <source>
        <dbReference type="EMBL" id="SCT36742.1"/>
    </source>
</evidence>
<dbReference type="PANTHER" id="PTHR11910">
    <property type="entry name" value="ATP SYNTHASE DELTA CHAIN"/>
    <property type="match status" value="1"/>
</dbReference>
<dbReference type="InterPro" id="IPR020781">
    <property type="entry name" value="ATPase_OSCP/d_CS"/>
</dbReference>
<dbReference type="EMBL" id="FMPI01000021">
    <property type="protein sequence ID" value="SCT36742.1"/>
    <property type="molecule type" value="Genomic_DNA"/>
</dbReference>
<evidence type="ECO:0000256" key="1">
    <source>
        <dbReference type="ARBA" id="ARBA00004370"/>
    </source>
</evidence>
<dbReference type="Proteomes" id="UP000095412">
    <property type="component" value="Unassembled WGS sequence"/>
</dbReference>
<comment type="similarity">
    <text evidence="8">Belongs to the ATPase delta chain family.</text>
</comment>
<dbReference type="InterPro" id="IPR000711">
    <property type="entry name" value="ATPase_OSCP/dsu"/>
</dbReference>
<dbReference type="GO" id="GO:0045259">
    <property type="term" value="C:proton-transporting ATP synthase complex"/>
    <property type="evidence" value="ECO:0007669"/>
    <property type="project" value="UniProtKB-KW"/>
</dbReference>
<dbReference type="InterPro" id="IPR026015">
    <property type="entry name" value="ATP_synth_OSCP/delta_N_sf"/>
</dbReference>
<dbReference type="PRINTS" id="PR00125">
    <property type="entry name" value="ATPASEDELTA"/>
</dbReference>
<comment type="subcellular location">
    <subcellularLocation>
        <location evidence="8">Cell membrane</location>
        <topology evidence="8">Peripheral membrane protein</topology>
    </subcellularLocation>
    <subcellularLocation>
        <location evidence="1">Membrane</location>
    </subcellularLocation>
</comment>
<dbReference type="SUPFAM" id="SSF47928">
    <property type="entry name" value="N-terminal domain of the delta subunit of the F1F0-ATP synthase"/>
    <property type="match status" value="1"/>
</dbReference>
<organism evidence="10 12">
    <name type="scientific">Staphylococcus caeli</name>
    <dbReference type="NCBI Taxonomy" id="2201815"/>
    <lineage>
        <taxon>Bacteria</taxon>
        <taxon>Bacillati</taxon>
        <taxon>Bacillota</taxon>
        <taxon>Bacilli</taxon>
        <taxon>Bacillales</taxon>
        <taxon>Staphylococcaceae</taxon>
        <taxon>Staphylococcus</taxon>
    </lineage>
</organism>
<evidence type="ECO:0000313" key="12">
    <source>
        <dbReference type="Proteomes" id="UP000095768"/>
    </source>
</evidence>
<evidence type="ECO:0000256" key="8">
    <source>
        <dbReference type="HAMAP-Rule" id="MF_01416"/>
    </source>
</evidence>
<dbReference type="PROSITE" id="PS00389">
    <property type="entry name" value="ATPASE_DELTA"/>
    <property type="match status" value="1"/>
</dbReference>